<dbReference type="OrthoDB" id="9776609at2"/>
<sequence>MRVDGKKEGPRQSMSWLHTWISLLLGWLLYAIFLTGTLSFFQNEITIWMKPELHQSLTNQTQQQQLTTALKVLQERAPEAAGWNINLPTARQTTTSISIQKQGEQNQGGGRGGGGGGRGGNQIILDTATGEEIKPRETRGGGFLYRFHFELYGMDRSTARWIVGIATMFMFVAIISGIITHKKIFKDFFTFRPGKGQRSWLDAHNATAVFALPFHLMITFSGLLLLMYTLMPYAVNMVYEGGRREFLQAQNQNPQQVSQPNQGAERGGEGGQGQRGERGGNPNFQGGERGEGGMQARGEGEQGQRGERGGNPNFQGGERAERGGEGRMQAHGEGEQGQRGERGGNPNFQGGERAERGEGGIEARGERGGNPNFQGGERAERGERGGEGRMQARGEGEQGQRGERGGNPNFQGGQGVEANNAEENQPRAAFAKMADITKMLDYAQQQWKDKNGVASVSITAPNTVDTTVEIRAISSNSLIHRNQTPSLKFNGVTGELIPTPAEDVKTSVPSAIYNLTTWLHQARGVDLTLRWILFLSGVLGTMMVATGLVLWVVKRAPEIAKLGYKPFGHRVVESLNVAAVVGLPIACAAYFWANRFIPAQLPERSALEIKVFFIVWLVTLIHSAIRPYRKAWLEQLALVAVMYALTPIINFATGGRALWSSIYYGQWVVASFDIICLLLAVIFAYAYYKLYRYPQTPVKVKRVRPAAVDTQEQTP</sequence>
<proteinExistence type="predicted"/>
<dbReference type="AlphaFoldDB" id="A0A1Z9YYA9"/>
<dbReference type="InterPro" id="IPR005625">
    <property type="entry name" value="PepSY-ass_TM"/>
</dbReference>
<organism evidence="3 4">
    <name type="scientific">Acinetobacter populi</name>
    <dbReference type="NCBI Taxonomy" id="1582270"/>
    <lineage>
        <taxon>Bacteria</taxon>
        <taxon>Pseudomonadati</taxon>
        <taxon>Pseudomonadota</taxon>
        <taxon>Gammaproteobacteria</taxon>
        <taxon>Moraxellales</taxon>
        <taxon>Moraxellaceae</taxon>
        <taxon>Acinetobacter</taxon>
    </lineage>
</organism>
<dbReference type="Proteomes" id="UP000196536">
    <property type="component" value="Unassembled WGS sequence"/>
</dbReference>
<keyword evidence="2" id="KW-0472">Membrane</keyword>
<feature type="transmembrane region" description="Helical" evidence="2">
    <location>
        <begin position="20"/>
        <end position="41"/>
    </location>
</feature>
<feature type="compositionally biased region" description="Basic and acidic residues" evidence="1">
    <location>
        <begin position="377"/>
        <end position="404"/>
    </location>
</feature>
<gene>
    <name evidence="3" type="ORF">CAP51_10995</name>
</gene>
<feature type="compositionally biased region" description="Gly residues" evidence="1">
    <location>
        <begin position="106"/>
        <end position="120"/>
    </location>
</feature>
<name>A0A1Z9YYA9_9GAMM</name>
<dbReference type="RefSeq" id="WP_087620795.1">
    <property type="nucleotide sequence ID" value="NZ_NEXX01000003.1"/>
</dbReference>
<accession>A0A1Z9YYA9</accession>
<dbReference type="Pfam" id="PF03929">
    <property type="entry name" value="PepSY_TM"/>
    <property type="match status" value="1"/>
</dbReference>
<reference evidence="3 4" key="1">
    <citation type="submission" date="2017-05" db="EMBL/GenBank/DDBJ databases">
        <title>Acinetobacter populi ANC 5415 (= PBJ7), whole genome shotgun sequencing project.</title>
        <authorList>
            <person name="Nemec A."/>
            <person name="Radolfova-Krizova L."/>
        </authorList>
    </citation>
    <scope>NUCLEOTIDE SEQUENCE [LARGE SCALE GENOMIC DNA]</scope>
    <source>
        <strain evidence="3 4">PBJ7</strain>
    </source>
</reference>
<evidence type="ECO:0008006" key="5">
    <source>
        <dbReference type="Google" id="ProtNLM"/>
    </source>
</evidence>
<dbReference type="PANTHER" id="PTHR34219:SF4">
    <property type="entry name" value="PEPSY DOMAIN-CONTAINING PROTEIN"/>
    <property type="match status" value="1"/>
</dbReference>
<feature type="compositionally biased region" description="Low complexity" evidence="1">
    <location>
        <begin position="250"/>
        <end position="264"/>
    </location>
</feature>
<feature type="transmembrane region" description="Helical" evidence="2">
    <location>
        <begin position="206"/>
        <end position="228"/>
    </location>
</feature>
<feature type="compositionally biased region" description="Basic and acidic residues" evidence="1">
    <location>
        <begin position="318"/>
        <end position="342"/>
    </location>
</feature>
<keyword evidence="4" id="KW-1185">Reference proteome</keyword>
<evidence type="ECO:0000313" key="4">
    <source>
        <dbReference type="Proteomes" id="UP000196536"/>
    </source>
</evidence>
<feature type="transmembrane region" description="Helical" evidence="2">
    <location>
        <begin position="161"/>
        <end position="185"/>
    </location>
</feature>
<evidence type="ECO:0000256" key="2">
    <source>
        <dbReference type="SAM" id="Phobius"/>
    </source>
</evidence>
<dbReference type="PANTHER" id="PTHR34219">
    <property type="entry name" value="IRON-REGULATED INNER MEMBRANE PROTEIN-RELATED"/>
    <property type="match status" value="1"/>
</dbReference>
<feature type="transmembrane region" description="Helical" evidence="2">
    <location>
        <begin position="664"/>
        <end position="688"/>
    </location>
</feature>
<feature type="region of interest" description="Disordered" evidence="1">
    <location>
        <begin position="250"/>
        <end position="423"/>
    </location>
</feature>
<evidence type="ECO:0000313" key="3">
    <source>
        <dbReference type="EMBL" id="OUY07198.1"/>
    </source>
</evidence>
<feature type="transmembrane region" description="Helical" evidence="2">
    <location>
        <begin position="574"/>
        <end position="593"/>
    </location>
</feature>
<evidence type="ECO:0000256" key="1">
    <source>
        <dbReference type="SAM" id="MobiDB-lite"/>
    </source>
</evidence>
<protein>
    <recommendedName>
        <fullName evidence="5">PepSY domain-containing protein</fullName>
    </recommendedName>
</protein>
<dbReference type="EMBL" id="NEXX01000003">
    <property type="protein sequence ID" value="OUY07198.1"/>
    <property type="molecule type" value="Genomic_DNA"/>
</dbReference>
<feature type="transmembrane region" description="Helical" evidence="2">
    <location>
        <begin position="531"/>
        <end position="553"/>
    </location>
</feature>
<feature type="compositionally biased region" description="Basic and acidic residues" evidence="1">
    <location>
        <begin position="352"/>
        <end position="367"/>
    </location>
</feature>
<feature type="region of interest" description="Disordered" evidence="1">
    <location>
        <begin position="97"/>
        <end position="121"/>
    </location>
</feature>
<feature type="transmembrane region" description="Helical" evidence="2">
    <location>
        <begin position="605"/>
        <end position="625"/>
    </location>
</feature>
<comment type="caution">
    <text evidence="3">The sequence shown here is derived from an EMBL/GenBank/DDBJ whole genome shotgun (WGS) entry which is preliminary data.</text>
</comment>
<keyword evidence="2" id="KW-0812">Transmembrane</keyword>
<feature type="compositionally biased region" description="Basic and acidic residues" evidence="1">
    <location>
        <begin position="298"/>
        <end position="308"/>
    </location>
</feature>
<feature type="transmembrane region" description="Helical" evidence="2">
    <location>
        <begin position="632"/>
        <end position="652"/>
    </location>
</feature>
<keyword evidence="2" id="KW-1133">Transmembrane helix</keyword>